<reference evidence="1 2" key="1">
    <citation type="submission" date="2020-09" db="EMBL/GenBank/DDBJ databases">
        <title>De no assembly of potato wild relative species, Solanum commersonii.</title>
        <authorList>
            <person name="Cho K."/>
        </authorList>
    </citation>
    <scope>NUCLEOTIDE SEQUENCE [LARGE SCALE GENOMIC DNA]</scope>
    <source>
        <strain evidence="1">LZ3.2</strain>
        <tissue evidence="1">Leaf</tissue>
    </source>
</reference>
<dbReference type="Proteomes" id="UP000824120">
    <property type="component" value="Chromosome 8"/>
</dbReference>
<comment type="caution">
    <text evidence="1">The sequence shown here is derived from an EMBL/GenBank/DDBJ whole genome shotgun (WGS) entry which is preliminary data.</text>
</comment>
<organism evidence="1 2">
    <name type="scientific">Solanum commersonii</name>
    <name type="common">Commerson's wild potato</name>
    <name type="synonym">Commerson's nightshade</name>
    <dbReference type="NCBI Taxonomy" id="4109"/>
    <lineage>
        <taxon>Eukaryota</taxon>
        <taxon>Viridiplantae</taxon>
        <taxon>Streptophyta</taxon>
        <taxon>Embryophyta</taxon>
        <taxon>Tracheophyta</taxon>
        <taxon>Spermatophyta</taxon>
        <taxon>Magnoliopsida</taxon>
        <taxon>eudicotyledons</taxon>
        <taxon>Gunneridae</taxon>
        <taxon>Pentapetalae</taxon>
        <taxon>asterids</taxon>
        <taxon>lamiids</taxon>
        <taxon>Solanales</taxon>
        <taxon>Solanaceae</taxon>
        <taxon>Solanoideae</taxon>
        <taxon>Solaneae</taxon>
        <taxon>Solanum</taxon>
    </lineage>
</organism>
<accession>A0A9J5XQH1</accession>
<proteinExistence type="predicted"/>
<name>A0A9J5XQH1_SOLCO</name>
<gene>
    <name evidence="1" type="ORF">H5410_039866</name>
</gene>
<dbReference type="EMBL" id="JACXVP010000008">
    <property type="protein sequence ID" value="KAG5589352.1"/>
    <property type="molecule type" value="Genomic_DNA"/>
</dbReference>
<feature type="non-terminal residue" evidence="1">
    <location>
        <position position="85"/>
    </location>
</feature>
<evidence type="ECO:0000313" key="2">
    <source>
        <dbReference type="Proteomes" id="UP000824120"/>
    </source>
</evidence>
<dbReference type="AlphaFoldDB" id="A0A9J5XQH1"/>
<keyword evidence="2" id="KW-1185">Reference proteome</keyword>
<evidence type="ECO:0000313" key="1">
    <source>
        <dbReference type="EMBL" id="KAG5589352.1"/>
    </source>
</evidence>
<protein>
    <submittedName>
        <fullName evidence="1">Uncharacterized protein</fullName>
    </submittedName>
</protein>
<sequence length="85" mass="10253">MCKSSVREKVSRCCPLYWSRVNELESRIRDLMQQEYDIKTKSAHVQKMKVTKMKTSRWICEYSKRDIIRNRDIRDKVGVVPMVEK</sequence>